<reference evidence="2 3" key="1">
    <citation type="submission" date="2022-11" db="EMBL/GenBank/DDBJ databases">
        <title>The characterization of three novel Bacteroidetes species and genomic analysis of their roles in tidal elemental geochemical cycles.</title>
        <authorList>
            <person name="Ma K.-J."/>
        </authorList>
    </citation>
    <scope>NUCLEOTIDE SEQUENCE [LARGE SCALE GENOMIC DNA]</scope>
    <source>
        <strain evidence="2 3">M82</strain>
    </source>
</reference>
<feature type="region of interest" description="Disordered" evidence="1">
    <location>
        <begin position="1"/>
        <end position="75"/>
    </location>
</feature>
<dbReference type="Proteomes" id="UP001207228">
    <property type="component" value="Unassembled WGS sequence"/>
</dbReference>
<dbReference type="EMBL" id="JAPFQO010000001">
    <property type="protein sequence ID" value="MCX2738817.1"/>
    <property type="molecule type" value="Genomic_DNA"/>
</dbReference>
<evidence type="ECO:0000313" key="2">
    <source>
        <dbReference type="EMBL" id="MCX2738817.1"/>
    </source>
</evidence>
<proteinExistence type="predicted"/>
<organism evidence="2 3">
    <name type="scientific">Pontibacter anaerobius</name>
    <dbReference type="NCBI Taxonomy" id="2993940"/>
    <lineage>
        <taxon>Bacteria</taxon>
        <taxon>Pseudomonadati</taxon>
        <taxon>Bacteroidota</taxon>
        <taxon>Cytophagia</taxon>
        <taxon>Cytophagales</taxon>
        <taxon>Hymenobacteraceae</taxon>
        <taxon>Pontibacter</taxon>
    </lineage>
</organism>
<feature type="compositionally biased region" description="Basic and acidic residues" evidence="1">
    <location>
        <begin position="1"/>
        <end position="40"/>
    </location>
</feature>
<evidence type="ECO:0000313" key="3">
    <source>
        <dbReference type="Proteomes" id="UP001207228"/>
    </source>
</evidence>
<protein>
    <submittedName>
        <fullName evidence="2">Uncharacterized protein</fullName>
    </submittedName>
</protein>
<evidence type="ECO:0000256" key="1">
    <source>
        <dbReference type="SAM" id="MobiDB-lite"/>
    </source>
</evidence>
<gene>
    <name evidence="2" type="ORF">OO017_02565</name>
</gene>
<accession>A0ABT3RBT1</accession>
<feature type="compositionally biased region" description="Basic and acidic residues" evidence="1">
    <location>
        <begin position="55"/>
        <end position="69"/>
    </location>
</feature>
<dbReference type="RefSeq" id="WP_266050866.1">
    <property type="nucleotide sequence ID" value="NZ_JAPFQO010000001.1"/>
</dbReference>
<comment type="caution">
    <text evidence="2">The sequence shown here is derived from an EMBL/GenBank/DDBJ whole genome shotgun (WGS) entry which is preliminary data.</text>
</comment>
<keyword evidence="3" id="KW-1185">Reference proteome</keyword>
<name>A0ABT3RBT1_9BACT</name>
<sequence>MKNKDNFRTTKKDGDNLGERDSTEKVTKKPAPRKADRESENTPPENEVYVDLEPDELHLSDEEKPEQVKEKKKKK</sequence>